<gene>
    <name evidence="5" type="ORF">DXZ20_15775</name>
</gene>
<dbReference type="PROSITE" id="PS00211">
    <property type="entry name" value="ABC_TRANSPORTER_1"/>
    <property type="match status" value="1"/>
</dbReference>
<dbReference type="CDD" id="cd03260">
    <property type="entry name" value="ABC_PstB_phosphate_transporter"/>
    <property type="match status" value="1"/>
</dbReference>
<dbReference type="AlphaFoldDB" id="A0A6M0RMP4"/>
<sequence length="269" mass="29733">MLSYHSQAASHVAESAPLIEVQELSLRYGRHIAFEGVSLPIYVGQITAIVGPSGCGKSSFLSCLNRMSDLVPDCHVEGRIRLAGMEILNPNTDTLSLRRRVGMIFQRPNPFPLSIWENLALPLREHGMTERHRLAETIEVVLRDVGLWSEVKDRLRKSALALSGGQQQRLCIARALVLQPEVLLLDEPCSALDPIASGIVEDLITRLRPRYTQVVITHNLAQASRIADQVGMFWVQHGVGRLIEFGTAQQMFEAPNHELTAAYISGGKG</sequence>
<evidence type="ECO:0000256" key="3">
    <source>
        <dbReference type="ARBA" id="ARBA00022840"/>
    </source>
</evidence>
<dbReference type="InterPro" id="IPR003593">
    <property type="entry name" value="AAA+_ATPase"/>
</dbReference>
<dbReference type="InterPro" id="IPR003439">
    <property type="entry name" value="ABC_transporter-like_ATP-bd"/>
</dbReference>
<dbReference type="Gene3D" id="3.40.50.300">
    <property type="entry name" value="P-loop containing nucleotide triphosphate hydrolases"/>
    <property type="match status" value="1"/>
</dbReference>
<evidence type="ECO:0000256" key="1">
    <source>
        <dbReference type="ARBA" id="ARBA00022448"/>
    </source>
</evidence>
<keyword evidence="2" id="KW-0547">Nucleotide-binding</keyword>
<evidence type="ECO:0000313" key="5">
    <source>
        <dbReference type="EMBL" id="NEZ57110.1"/>
    </source>
</evidence>
<dbReference type="Pfam" id="PF00005">
    <property type="entry name" value="ABC_tran"/>
    <property type="match status" value="1"/>
</dbReference>
<dbReference type="GO" id="GO:0016887">
    <property type="term" value="F:ATP hydrolysis activity"/>
    <property type="evidence" value="ECO:0007669"/>
    <property type="project" value="InterPro"/>
</dbReference>
<dbReference type="InterPro" id="IPR027417">
    <property type="entry name" value="P-loop_NTPase"/>
</dbReference>
<dbReference type="Proteomes" id="UP000481033">
    <property type="component" value="Unassembled WGS sequence"/>
</dbReference>
<keyword evidence="1" id="KW-0813">Transport</keyword>
<protein>
    <submittedName>
        <fullName evidence="5">Phosphate ABC transporter ATP-binding protein</fullName>
    </submittedName>
</protein>
<dbReference type="InterPro" id="IPR005670">
    <property type="entry name" value="PstB-like"/>
</dbReference>
<comment type="caution">
    <text evidence="5">The sequence shown here is derived from an EMBL/GenBank/DDBJ whole genome shotgun (WGS) entry which is preliminary data.</text>
</comment>
<name>A0A6M0RMP4_9CYAN</name>
<dbReference type="SUPFAM" id="SSF52540">
    <property type="entry name" value="P-loop containing nucleoside triphosphate hydrolases"/>
    <property type="match status" value="1"/>
</dbReference>
<dbReference type="GO" id="GO:0035435">
    <property type="term" value="P:phosphate ion transmembrane transport"/>
    <property type="evidence" value="ECO:0007669"/>
    <property type="project" value="InterPro"/>
</dbReference>
<dbReference type="SMART" id="SM00382">
    <property type="entry name" value="AAA"/>
    <property type="match status" value="1"/>
</dbReference>
<keyword evidence="6" id="KW-1185">Reference proteome</keyword>
<evidence type="ECO:0000259" key="4">
    <source>
        <dbReference type="PROSITE" id="PS50893"/>
    </source>
</evidence>
<organism evidence="5 6">
    <name type="scientific">Adonisia turfae CCMR0081</name>
    <dbReference type="NCBI Taxonomy" id="2292702"/>
    <lineage>
        <taxon>Bacteria</taxon>
        <taxon>Bacillati</taxon>
        <taxon>Cyanobacteriota</taxon>
        <taxon>Adonisia</taxon>
        <taxon>Adonisia turfae</taxon>
    </lineage>
</organism>
<dbReference type="PANTHER" id="PTHR43423">
    <property type="entry name" value="ABC TRANSPORTER I FAMILY MEMBER 17"/>
    <property type="match status" value="1"/>
</dbReference>
<accession>A0A6M0RMP4</accession>
<evidence type="ECO:0000313" key="6">
    <source>
        <dbReference type="Proteomes" id="UP000481033"/>
    </source>
</evidence>
<feature type="domain" description="ABC transporter" evidence="4">
    <location>
        <begin position="19"/>
        <end position="264"/>
    </location>
</feature>
<dbReference type="PANTHER" id="PTHR43423:SF1">
    <property type="entry name" value="ABC TRANSPORTER I FAMILY MEMBER 17"/>
    <property type="match status" value="1"/>
</dbReference>
<dbReference type="EMBL" id="QXHD01000004">
    <property type="protein sequence ID" value="NEZ57110.1"/>
    <property type="molecule type" value="Genomic_DNA"/>
</dbReference>
<dbReference type="RefSeq" id="WP_163699146.1">
    <property type="nucleotide sequence ID" value="NZ_QXHD01000004.1"/>
</dbReference>
<dbReference type="GO" id="GO:0005315">
    <property type="term" value="F:phosphate transmembrane transporter activity"/>
    <property type="evidence" value="ECO:0007669"/>
    <property type="project" value="InterPro"/>
</dbReference>
<keyword evidence="3 5" id="KW-0067">ATP-binding</keyword>
<dbReference type="InterPro" id="IPR017871">
    <property type="entry name" value="ABC_transporter-like_CS"/>
</dbReference>
<dbReference type="GO" id="GO:0005524">
    <property type="term" value="F:ATP binding"/>
    <property type="evidence" value="ECO:0007669"/>
    <property type="project" value="UniProtKB-KW"/>
</dbReference>
<dbReference type="GO" id="GO:0016020">
    <property type="term" value="C:membrane"/>
    <property type="evidence" value="ECO:0007669"/>
    <property type="project" value="InterPro"/>
</dbReference>
<evidence type="ECO:0000256" key="2">
    <source>
        <dbReference type="ARBA" id="ARBA00022741"/>
    </source>
</evidence>
<dbReference type="PROSITE" id="PS50893">
    <property type="entry name" value="ABC_TRANSPORTER_2"/>
    <property type="match status" value="1"/>
</dbReference>
<reference evidence="5 6" key="1">
    <citation type="journal article" date="2020" name="Microb. Ecol.">
        <title>Ecogenomics of the Marine Benthic Filamentous Cyanobacterium Adonisia.</title>
        <authorList>
            <person name="Walter J.M."/>
            <person name="Coutinho F.H."/>
            <person name="Leomil L."/>
            <person name="Hargreaves P.I."/>
            <person name="Campeao M.E."/>
            <person name="Vieira V.V."/>
            <person name="Silva B.S."/>
            <person name="Fistarol G.O."/>
            <person name="Salomon P.S."/>
            <person name="Sawabe T."/>
            <person name="Mino S."/>
            <person name="Hosokawa M."/>
            <person name="Miyashita H."/>
            <person name="Maruyama F."/>
            <person name="van Verk M.C."/>
            <person name="Dutilh B.E."/>
            <person name="Thompson C.C."/>
            <person name="Thompson F.L."/>
        </authorList>
    </citation>
    <scope>NUCLEOTIDE SEQUENCE [LARGE SCALE GENOMIC DNA]</scope>
    <source>
        <strain evidence="5 6">CCMR0081</strain>
    </source>
</reference>
<proteinExistence type="predicted"/>